<dbReference type="AlphaFoldDB" id="A0A7J6C3Y2"/>
<proteinExistence type="predicted"/>
<name>A0A7J6C3Y2_9TELE</name>
<evidence type="ECO:0000256" key="2">
    <source>
        <dbReference type="SAM" id="Phobius"/>
    </source>
</evidence>
<organism evidence="3 4">
    <name type="scientific">Onychostoma macrolepis</name>
    <dbReference type="NCBI Taxonomy" id="369639"/>
    <lineage>
        <taxon>Eukaryota</taxon>
        <taxon>Metazoa</taxon>
        <taxon>Chordata</taxon>
        <taxon>Craniata</taxon>
        <taxon>Vertebrata</taxon>
        <taxon>Euteleostomi</taxon>
        <taxon>Actinopterygii</taxon>
        <taxon>Neopterygii</taxon>
        <taxon>Teleostei</taxon>
        <taxon>Ostariophysi</taxon>
        <taxon>Cypriniformes</taxon>
        <taxon>Cyprinidae</taxon>
        <taxon>Acrossocheilinae</taxon>
        <taxon>Onychostoma</taxon>
    </lineage>
</organism>
<keyword evidence="4" id="KW-1185">Reference proteome</keyword>
<protein>
    <submittedName>
        <fullName evidence="3">Uncharacterized protein</fullName>
    </submittedName>
</protein>
<keyword evidence="2" id="KW-0812">Transmembrane</keyword>
<dbReference type="EMBL" id="JAAMOB010000017">
    <property type="protein sequence ID" value="KAF4101998.1"/>
    <property type="molecule type" value="Genomic_DNA"/>
</dbReference>
<keyword evidence="2" id="KW-1133">Transmembrane helix</keyword>
<gene>
    <name evidence="3" type="ORF">G5714_016798</name>
</gene>
<dbReference type="PANTHER" id="PTHR47027">
    <property type="entry name" value="REVERSE TRANSCRIPTASE DOMAIN-CONTAINING PROTEIN"/>
    <property type="match status" value="1"/>
</dbReference>
<sequence length="222" mass="25067">MEHFWETFNQPDPTTTYDFDVEDAQEKLQLHHATTALEGEAGKVGLRISAKKSKIMHMSNTAQTWGVTIGTQQLEEVEMFTYLGSLISQNGNAEVDVKWLNREGGSCFSEDKQDLGPHLSTVPMHRCVRNECTKLHLFTAIVVLIAMYAVFMITSPMKRYFERVARANFITSSPVEDSNWPATSSVWRTTGSPRRPCDRYPLAPNDHEDAPGTPGEEHSYKI</sequence>
<evidence type="ECO:0000256" key="1">
    <source>
        <dbReference type="SAM" id="MobiDB-lite"/>
    </source>
</evidence>
<feature type="compositionally biased region" description="Polar residues" evidence="1">
    <location>
        <begin position="175"/>
        <end position="192"/>
    </location>
</feature>
<evidence type="ECO:0000313" key="3">
    <source>
        <dbReference type="EMBL" id="KAF4101998.1"/>
    </source>
</evidence>
<feature type="transmembrane region" description="Helical" evidence="2">
    <location>
        <begin position="135"/>
        <end position="153"/>
    </location>
</feature>
<evidence type="ECO:0000313" key="4">
    <source>
        <dbReference type="Proteomes" id="UP000579812"/>
    </source>
</evidence>
<dbReference type="PANTHER" id="PTHR47027:SF25">
    <property type="entry name" value="REVERSE TRANSCRIPTASE DOMAIN-CONTAINING PROTEIN"/>
    <property type="match status" value="1"/>
</dbReference>
<feature type="region of interest" description="Disordered" evidence="1">
    <location>
        <begin position="175"/>
        <end position="222"/>
    </location>
</feature>
<keyword evidence="2" id="KW-0472">Membrane</keyword>
<dbReference type="Proteomes" id="UP000579812">
    <property type="component" value="Unassembled WGS sequence"/>
</dbReference>
<comment type="caution">
    <text evidence="3">The sequence shown here is derived from an EMBL/GenBank/DDBJ whole genome shotgun (WGS) entry which is preliminary data.</text>
</comment>
<feature type="compositionally biased region" description="Basic and acidic residues" evidence="1">
    <location>
        <begin position="205"/>
        <end position="222"/>
    </location>
</feature>
<accession>A0A7J6C3Y2</accession>
<reference evidence="3 4" key="1">
    <citation type="submission" date="2020-04" db="EMBL/GenBank/DDBJ databases">
        <title>Chromosome-level genome assembly of a cyprinid fish Onychostoma macrolepis by integration of Nanopore Sequencing, Bionano and Hi-C technology.</title>
        <authorList>
            <person name="Wang D."/>
        </authorList>
    </citation>
    <scope>NUCLEOTIDE SEQUENCE [LARGE SCALE GENOMIC DNA]</scope>
    <source>
        <strain evidence="3">SWU-2019</strain>
        <tissue evidence="3">Muscle</tissue>
    </source>
</reference>